<dbReference type="RefSeq" id="WP_309261671.1">
    <property type="nucleotide sequence ID" value="NZ_JARUHG010000001.1"/>
</dbReference>
<keyword evidence="11" id="KW-1185">Reference proteome</keyword>
<dbReference type="Pfam" id="PF21981">
    <property type="entry name" value="RecX_HTH3"/>
    <property type="match status" value="1"/>
</dbReference>
<comment type="function">
    <text evidence="5">Modulates RecA activity.</text>
</comment>
<dbReference type="InterPro" id="IPR053925">
    <property type="entry name" value="RecX_HTH_3rd"/>
</dbReference>
<proteinExistence type="inferred from homology"/>
<dbReference type="InterPro" id="IPR053924">
    <property type="entry name" value="RecX_HTH_2nd"/>
</dbReference>
<accession>A0ABU1CBI9</accession>
<protein>
    <recommendedName>
        <fullName evidence="3 5">Regulatory protein RecX</fullName>
    </recommendedName>
</protein>
<evidence type="ECO:0000259" key="9">
    <source>
        <dbReference type="Pfam" id="PF21982"/>
    </source>
</evidence>
<feature type="domain" description="RecX second three-helical" evidence="7">
    <location>
        <begin position="72"/>
        <end position="112"/>
    </location>
</feature>
<evidence type="ECO:0000256" key="4">
    <source>
        <dbReference type="ARBA" id="ARBA00022490"/>
    </source>
</evidence>
<name>A0ABU1CBI9_9GAMM</name>
<dbReference type="PANTHER" id="PTHR33602:SF1">
    <property type="entry name" value="REGULATORY PROTEIN RECX FAMILY PROTEIN"/>
    <property type="match status" value="1"/>
</dbReference>
<evidence type="ECO:0000313" key="11">
    <source>
        <dbReference type="Proteomes" id="UP001233535"/>
    </source>
</evidence>
<dbReference type="Pfam" id="PF02631">
    <property type="entry name" value="RecX_HTH2"/>
    <property type="match status" value="1"/>
</dbReference>
<comment type="caution">
    <text evidence="10">The sequence shown here is derived from an EMBL/GenBank/DDBJ whole genome shotgun (WGS) entry which is preliminary data.</text>
</comment>
<dbReference type="Proteomes" id="UP001233535">
    <property type="component" value="Unassembled WGS sequence"/>
</dbReference>
<evidence type="ECO:0000313" key="10">
    <source>
        <dbReference type="EMBL" id="MDR0182541.1"/>
    </source>
</evidence>
<evidence type="ECO:0000256" key="1">
    <source>
        <dbReference type="ARBA" id="ARBA00004496"/>
    </source>
</evidence>
<evidence type="ECO:0000256" key="3">
    <source>
        <dbReference type="ARBA" id="ARBA00018111"/>
    </source>
</evidence>
<reference evidence="10 11" key="1">
    <citation type="submission" date="2023-04" db="EMBL/GenBank/DDBJ databases">
        <title>Lysobacter sp. strain UC isolated from soil sample.</title>
        <authorList>
            <person name="Choksket S."/>
            <person name="Harshvardhan F."/>
            <person name="Rana R."/>
            <person name="Patil P.B."/>
            <person name="Korpole S."/>
        </authorList>
    </citation>
    <scope>NUCLEOTIDE SEQUENCE [LARGE SCALE GENOMIC DNA]</scope>
    <source>
        <strain evidence="10 11">UC</strain>
    </source>
</reference>
<organism evidence="10 11">
    <name type="scientific">Lysobacter arvi</name>
    <dbReference type="NCBI Taxonomy" id="3038776"/>
    <lineage>
        <taxon>Bacteria</taxon>
        <taxon>Pseudomonadati</taxon>
        <taxon>Pseudomonadota</taxon>
        <taxon>Gammaproteobacteria</taxon>
        <taxon>Lysobacterales</taxon>
        <taxon>Lysobacteraceae</taxon>
        <taxon>Lysobacter</taxon>
    </lineage>
</organism>
<dbReference type="PANTHER" id="PTHR33602">
    <property type="entry name" value="REGULATORY PROTEIN RECX FAMILY PROTEIN"/>
    <property type="match status" value="1"/>
</dbReference>
<gene>
    <name evidence="5 10" type="primary">recX</name>
    <name evidence="10" type="ORF">P8609_06090</name>
</gene>
<keyword evidence="4 5" id="KW-0963">Cytoplasm</keyword>
<evidence type="ECO:0000256" key="2">
    <source>
        <dbReference type="ARBA" id="ARBA00009695"/>
    </source>
</evidence>
<dbReference type="InterPro" id="IPR003783">
    <property type="entry name" value="Regulatory_RecX"/>
</dbReference>
<evidence type="ECO:0000259" key="8">
    <source>
        <dbReference type="Pfam" id="PF21981"/>
    </source>
</evidence>
<dbReference type="Gene3D" id="1.10.10.10">
    <property type="entry name" value="Winged helix-like DNA-binding domain superfamily/Winged helix DNA-binding domain"/>
    <property type="match status" value="3"/>
</dbReference>
<comment type="subcellular location">
    <subcellularLocation>
        <location evidence="1 5">Cytoplasm</location>
    </subcellularLocation>
</comment>
<dbReference type="InterPro" id="IPR036388">
    <property type="entry name" value="WH-like_DNA-bd_sf"/>
</dbReference>
<evidence type="ECO:0000256" key="6">
    <source>
        <dbReference type="SAM" id="MobiDB-lite"/>
    </source>
</evidence>
<dbReference type="NCBIfam" id="NF001054">
    <property type="entry name" value="PRK00117.2-1"/>
    <property type="match status" value="1"/>
</dbReference>
<comment type="similarity">
    <text evidence="2 5">Belongs to the RecX family.</text>
</comment>
<feature type="region of interest" description="Disordered" evidence="6">
    <location>
        <begin position="1"/>
        <end position="30"/>
    </location>
</feature>
<evidence type="ECO:0000259" key="7">
    <source>
        <dbReference type="Pfam" id="PF02631"/>
    </source>
</evidence>
<feature type="domain" description="RecX first three-helical" evidence="9">
    <location>
        <begin position="28"/>
        <end position="65"/>
    </location>
</feature>
<dbReference type="Pfam" id="PF21982">
    <property type="entry name" value="RecX_HTH1"/>
    <property type="match status" value="1"/>
</dbReference>
<feature type="domain" description="RecX third three-helical" evidence="8">
    <location>
        <begin position="121"/>
        <end position="161"/>
    </location>
</feature>
<evidence type="ECO:0000256" key="5">
    <source>
        <dbReference type="HAMAP-Rule" id="MF_01114"/>
    </source>
</evidence>
<sequence>MHDDPGDSGTGGDSPGRRRRTREQTPVQRALGLLARREHSRKELNRKLTSRGLDADEVQAAVDRLAGEGWQDDRRFAESLVRSRAASGYGPLRIRAELSTHGLDGEAVARAMGTFEGDWSENARDLVRRRFGKTLDDLAQRRKAADFLIRRGFDGDTVRTATQFDFDD</sequence>
<dbReference type="HAMAP" id="MF_01114">
    <property type="entry name" value="RecX"/>
    <property type="match status" value="1"/>
</dbReference>
<dbReference type="EMBL" id="JARUHG010000001">
    <property type="protein sequence ID" value="MDR0182541.1"/>
    <property type="molecule type" value="Genomic_DNA"/>
</dbReference>
<dbReference type="InterPro" id="IPR053926">
    <property type="entry name" value="RecX_HTH_1st"/>
</dbReference>